<protein>
    <submittedName>
        <fullName evidence="5">S-adenosyl-L-methionine-dependent methyltransferase</fullName>
    </submittedName>
</protein>
<dbReference type="InterPro" id="IPR001077">
    <property type="entry name" value="COMT_C"/>
</dbReference>
<dbReference type="GO" id="GO:0032259">
    <property type="term" value="P:methylation"/>
    <property type="evidence" value="ECO:0007669"/>
    <property type="project" value="UniProtKB-KW"/>
</dbReference>
<dbReference type="InterPro" id="IPR036388">
    <property type="entry name" value="WH-like_DNA-bd_sf"/>
</dbReference>
<keyword evidence="2 5" id="KW-0808">Transferase</keyword>
<keyword evidence="3" id="KW-0949">S-adenosyl-L-methionine</keyword>
<dbReference type="PANTHER" id="PTHR43712:SF2">
    <property type="entry name" value="O-METHYLTRANSFERASE CICE"/>
    <property type="match status" value="1"/>
</dbReference>
<evidence type="ECO:0000256" key="3">
    <source>
        <dbReference type="ARBA" id="ARBA00022691"/>
    </source>
</evidence>
<gene>
    <name evidence="5" type="ORF">FISHEDRAFT_54857</name>
</gene>
<dbReference type="EMBL" id="KN881583">
    <property type="protein sequence ID" value="KIY53868.1"/>
    <property type="molecule type" value="Genomic_DNA"/>
</dbReference>
<organism evidence="5 6">
    <name type="scientific">Fistulina hepatica ATCC 64428</name>
    <dbReference type="NCBI Taxonomy" id="1128425"/>
    <lineage>
        <taxon>Eukaryota</taxon>
        <taxon>Fungi</taxon>
        <taxon>Dikarya</taxon>
        <taxon>Basidiomycota</taxon>
        <taxon>Agaricomycotina</taxon>
        <taxon>Agaricomycetes</taxon>
        <taxon>Agaricomycetidae</taxon>
        <taxon>Agaricales</taxon>
        <taxon>Fistulinaceae</taxon>
        <taxon>Fistulina</taxon>
    </lineage>
</organism>
<dbReference type="SUPFAM" id="SSF46785">
    <property type="entry name" value="Winged helix' DNA-binding domain"/>
    <property type="match status" value="1"/>
</dbReference>
<name>A0A0D7ASS9_9AGAR</name>
<dbReference type="Proteomes" id="UP000054144">
    <property type="component" value="Unassembled WGS sequence"/>
</dbReference>
<evidence type="ECO:0000256" key="1">
    <source>
        <dbReference type="ARBA" id="ARBA00022603"/>
    </source>
</evidence>
<dbReference type="OrthoDB" id="1606438at2759"/>
<dbReference type="SUPFAM" id="SSF53335">
    <property type="entry name" value="S-adenosyl-L-methionine-dependent methyltransferases"/>
    <property type="match status" value="1"/>
</dbReference>
<dbReference type="InterPro" id="IPR029063">
    <property type="entry name" value="SAM-dependent_MTases_sf"/>
</dbReference>
<keyword evidence="6" id="KW-1185">Reference proteome</keyword>
<proteinExistence type="predicted"/>
<dbReference type="GO" id="GO:0008171">
    <property type="term" value="F:O-methyltransferase activity"/>
    <property type="evidence" value="ECO:0007669"/>
    <property type="project" value="InterPro"/>
</dbReference>
<accession>A0A0D7ASS9</accession>
<dbReference type="PROSITE" id="PS51683">
    <property type="entry name" value="SAM_OMT_II"/>
    <property type="match status" value="1"/>
</dbReference>
<dbReference type="Pfam" id="PF00891">
    <property type="entry name" value="Methyltransf_2"/>
    <property type="match status" value="1"/>
</dbReference>
<dbReference type="Gene3D" id="1.10.10.10">
    <property type="entry name" value="Winged helix-like DNA-binding domain superfamily/Winged helix DNA-binding domain"/>
    <property type="match status" value="1"/>
</dbReference>
<dbReference type="AlphaFoldDB" id="A0A0D7ASS9"/>
<sequence length="430" mass="47957">MESSQSRPAPLRTLLELRELLDKSISIISEEWERNGPTVRDLDDNTVPADNSTLPNARVFEASKTAVGAAGMLQVLLTDSIMYLIDSSCTQNLEIHATRAVMAARVPDIIYEHGVPGQGMEVKDIARVCGYDTDKCRRVLHLLASKHIFKQTGPDSFDNNRISTTLIHNPGLYTFMGLTFWPPTAPQFFVEGMKSPHNDIHHAPMTLAFEGKTLWDFIDTAADNGVLFSQTLSLLTHTEAAVEGYAWNELGTAKIVDVGGGLGTLAILKRYPKLTLVLQDRGTVILDAKEHWRLNYPAAVDAGRVEFQAADFFQPNPTTDADAYMLRHVMHDWNDDVCIHILTAIKNVMRPDAKVLVVENLRTSLWGGDPSQAGPNTGLVAPRPLPRNFGIGDRYVNGQDMWMYWKLNGKERTTKEMTNIVLFRSGMWHS</sequence>
<keyword evidence="1 5" id="KW-0489">Methyltransferase</keyword>
<dbReference type="PANTHER" id="PTHR43712">
    <property type="entry name" value="PUTATIVE (AFU_ORTHOLOGUE AFUA_4G14580)-RELATED"/>
    <property type="match status" value="1"/>
</dbReference>
<evidence type="ECO:0000313" key="5">
    <source>
        <dbReference type="EMBL" id="KIY53868.1"/>
    </source>
</evidence>
<dbReference type="InterPro" id="IPR016461">
    <property type="entry name" value="COMT-like"/>
</dbReference>
<feature type="domain" description="O-methyltransferase C-terminal" evidence="4">
    <location>
        <begin position="211"/>
        <end position="419"/>
    </location>
</feature>
<evidence type="ECO:0000313" key="6">
    <source>
        <dbReference type="Proteomes" id="UP000054144"/>
    </source>
</evidence>
<evidence type="ECO:0000259" key="4">
    <source>
        <dbReference type="Pfam" id="PF00891"/>
    </source>
</evidence>
<evidence type="ECO:0000256" key="2">
    <source>
        <dbReference type="ARBA" id="ARBA00022679"/>
    </source>
</evidence>
<dbReference type="InterPro" id="IPR036390">
    <property type="entry name" value="WH_DNA-bd_sf"/>
</dbReference>
<dbReference type="Gene3D" id="3.40.50.150">
    <property type="entry name" value="Vaccinia Virus protein VP39"/>
    <property type="match status" value="1"/>
</dbReference>
<reference evidence="5 6" key="1">
    <citation type="journal article" date="2015" name="Fungal Genet. Biol.">
        <title>Evolution of novel wood decay mechanisms in Agaricales revealed by the genome sequences of Fistulina hepatica and Cylindrobasidium torrendii.</title>
        <authorList>
            <person name="Floudas D."/>
            <person name="Held B.W."/>
            <person name="Riley R."/>
            <person name="Nagy L.G."/>
            <person name="Koehler G."/>
            <person name="Ransdell A.S."/>
            <person name="Younus H."/>
            <person name="Chow J."/>
            <person name="Chiniquy J."/>
            <person name="Lipzen A."/>
            <person name="Tritt A."/>
            <person name="Sun H."/>
            <person name="Haridas S."/>
            <person name="LaButti K."/>
            <person name="Ohm R.A."/>
            <person name="Kues U."/>
            <person name="Blanchette R.A."/>
            <person name="Grigoriev I.V."/>
            <person name="Minto R.E."/>
            <person name="Hibbett D.S."/>
        </authorList>
    </citation>
    <scope>NUCLEOTIDE SEQUENCE [LARGE SCALE GENOMIC DNA]</scope>
    <source>
        <strain evidence="5 6">ATCC 64428</strain>
    </source>
</reference>